<dbReference type="SUPFAM" id="SSF53850">
    <property type="entry name" value="Periplasmic binding protein-like II"/>
    <property type="match status" value="1"/>
</dbReference>
<dbReference type="PANTHER" id="PTHR30024">
    <property type="entry name" value="ALIPHATIC SULFONATES-BINDING PROTEIN-RELATED"/>
    <property type="match status" value="1"/>
</dbReference>
<sequence>MDTISRRGLLAATGAGMAGLAGCTLGGSGKTESLHVGWVPIYSNIQHFVMSERGYYDELDVKLSTTKFSSGPAAVKAFAAGDIDVGLFGITPAMVLTDKGVDADILVANSRNGFKMVATDDFADRYDEEGNGAFQSYRDDRGSKPVWGTAPDGSVPDILTRYWLEEHLEAGETANVINKPKVPPAKAPQAAQSGDIVGTTVQEPYATLVEQLDGYREIEWSGTVLPDHPVTVAFVSNTISDSLKRQFVDGHVRATNAVHDDPMGAAADAATVLDLDEDLAERAMGSKASDFLSNPNDIASQSETMSKFVAEVGNIGGEMSADELFDVSVYEDVA</sequence>
<dbReference type="PANTHER" id="PTHR30024:SF42">
    <property type="entry name" value="ALIPHATIC SULFONATES-BINDING PROTEIN-RELATED"/>
    <property type="match status" value="1"/>
</dbReference>
<dbReference type="Proteomes" id="UP000003751">
    <property type="component" value="Unassembled WGS sequence"/>
</dbReference>
<gene>
    <name evidence="2" type="ORF">SAMN05444342_3958</name>
    <name evidence="1" type="ORF">ZOD2009_01285</name>
</gene>
<dbReference type="AlphaFoldDB" id="E7QMT9"/>
<dbReference type="OrthoDB" id="10037at2157"/>
<reference evidence="1 3" key="1">
    <citation type="journal article" date="2014" name="ISME J.">
        <title>Trehalose/2-sulfotrehalose biosynthesis and glycine-betaine uptake are widely spread mechanisms for osmoadaptation in the Halobacteriales.</title>
        <authorList>
            <person name="Youssef N.H."/>
            <person name="Savage-Ashlock K.N."/>
            <person name="McCully A.L."/>
            <person name="Luedtke B."/>
            <person name="Shaw E.I."/>
            <person name="Hoff W.D."/>
            <person name="Elshahed M.S."/>
        </authorList>
    </citation>
    <scope>NUCLEOTIDE SEQUENCE [LARGE SCALE GENOMIC DNA]</scope>
    <source>
        <strain evidence="1 3">DX253</strain>
    </source>
</reference>
<reference evidence="2" key="3">
    <citation type="submission" date="2016-11" db="EMBL/GenBank/DDBJ databases">
        <authorList>
            <person name="Jaros S."/>
            <person name="Januszkiewicz K."/>
            <person name="Wedrychowicz H."/>
        </authorList>
    </citation>
    <scope>NUCLEOTIDE SEQUENCE [LARGE SCALE GENOMIC DNA]</scope>
    <source>
        <strain evidence="2">DX253</strain>
    </source>
</reference>
<evidence type="ECO:0000313" key="2">
    <source>
        <dbReference type="EMBL" id="SHL49364.1"/>
    </source>
</evidence>
<dbReference type="PATRIC" id="fig|797209.4.peg.240"/>
<reference evidence="4" key="2">
    <citation type="submission" date="2016-11" db="EMBL/GenBank/DDBJ databases">
        <authorList>
            <person name="Varghese N."/>
            <person name="Submissions S."/>
        </authorList>
    </citation>
    <scope>NUCLEOTIDE SEQUENCE [LARGE SCALE GENOMIC DNA]</scope>
    <source>
        <strain evidence="4">DX253</strain>
    </source>
</reference>
<accession>E7QMT9</accession>
<dbReference type="Gene3D" id="3.40.190.10">
    <property type="entry name" value="Periplasmic binding protein-like II"/>
    <property type="match status" value="2"/>
</dbReference>
<dbReference type="Pfam" id="PF13379">
    <property type="entry name" value="NMT1_2"/>
    <property type="match status" value="1"/>
</dbReference>
<evidence type="ECO:0000313" key="4">
    <source>
        <dbReference type="Proteomes" id="UP000184203"/>
    </source>
</evidence>
<dbReference type="EMBL" id="FRAN01000007">
    <property type="protein sequence ID" value="SHL49364.1"/>
    <property type="molecule type" value="Genomic_DNA"/>
</dbReference>
<evidence type="ECO:0000313" key="3">
    <source>
        <dbReference type="Proteomes" id="UP000003751"/>
    </source>
</evidence>
<dbReference type="STRING" id="797209.GCA_000376445_01952"/>
<proteinExistence type="predicted"/>
<organism evidence="1 3">
    <name type="scientific">Haladaptatus paucihalophilus DX253</name>
    <dbReference type="NCBI Taxonomy" id="797209"/>
    <lineage>
        <taxon>Archaea</taxon>
        <taxon>Methanobacteriati</taxon>
        <taxon>Methanobacteriota</taxon>
        <taxon>Stenosarchaea group</taxon>
        <taxon>Halobacteria</taxon>
        <taxon>Halobacteriales</taxon>
        <taxon>Haladaptataceae</taxon>
        <taxon>Haladaptatus</taxon>
    </lineage>
</organism>
<dbReference type="eggNOG" id="arCOG01803">
    <property type="taxonomic scope" value="Archaea"/>
</dbReference>
<dbReference type="RefSeq" id="WP_007976260.1">
    <property type="nucleotide sequence ID" value="NZ_AEMG01000002.1"/>
</dbReference>
<dbReference type="PROSITE" id="PS51257">
    <property type="entry name" value="PROKAR_LIPOPROTEIN"/>
    <property type="match status" value="1"/>
</dbReference>
<dbReference type="EMBL" id="AEMG01000002">
    <property type="protein sequence ID" value="EFW93734.1"/>
    <property type="molecule type" value="Genomic_DNA"/>
</dbReference>
<keyword evidence="4" id="KW-1185">Reference proteome</keyword>
<evidence type="ECO:0000313" key="1">
    <source>
        <dbReference type="EMBL" id="EFW93734.1"/>
    </source>
</evidence>
<name>E7QMT9_HALPU</name>
<dbReference type="Proteomes" id="UP000184203">
    <property type="component" value="Unassembled WGS sequence"/>
</dbReference>
<protein>
    <submittedName>
        <fullName evidence="1">ABC-type nitrate/sulfonate/bicarbonate transport systems periplasmic components-like protein</fullName>
    </submittedName>
    <submittedName>
        <fullName evidence="2">NitT/TauT family transport system substrate-binding protein</fullName>
    </submittedName>
</protein>